<name>A0A0U1MAK6_TALIS</name>
<organism evidence="1 2">
    <name type="scientific">Talaromyces islandicus</name>
    <name type="common">Penicillium islandicum</name>
    <dbReference type="NCBI Taxonomy" id="28573"/>
    <lineage>
        <taxon>Eukaryota</taxon>
        <taxon>Fungi</taxon>
        <taxon>Dikarya</taxon>
        <taxon>Ascomycota</taxon>
        <taxon>Pezizomycotina</taxon>
        <taxon>Eurotiomycetes</taxon>
        <taxon>Eurotiomycetidae</taxon>
        <taxon>Eurotiales</taxon>
        <taxon>Trichocomaceae</taxon>
        <taxon>Talaromyces</taxon>
        <taxon>Talaromyces sect. Islandici</taxon>
    </lineage>
</organism>
<accession>A0A0U1MAK6</accession>
<dbReference type="Proteomes" id="UP000054383">
    <property type="component" value="Unassembled WGS sequence"/>
</dbReference>
<evidence type="ECO:0000313" key="1">
    <source>
        <dbReference type="EMBL" id="CRG92010.1"/>
    </source>
</evidence>
<keyword evidence="2" id="KW-1185">Reference proteome</keyword>
<sequence>MEKLWTLDEAWSQCDRITGALYDKMTEINMRESQSLLLSDSPAQSIVEKANLALSHLGACNPDSSAIVRDILISIRTIAQFIRENDICRQREMVFFWSNLSSFKNKIQTQRRLLEKTKEVDYGRSTQADALEKRIKTWVDQVEMHDPEGTVPIPGEFDYSGQHLKGSPVTQAKAMIKSPLKTSTEITFKICDETVLRNLHNDNIHTVLNHHRQLIAKRYHLRTLHLAVILDVFFDSDKGLMRVMAKTAADAEVIERYAPLWLKRFGQGAYIVRQKVH</sequence>
<gene>
    <name evidence="1" type="ORF">PISL3812_09064</name>
</gene>
<dbReference type="AlphaFoldDB" id="A0A0U1MAK6"/>
<reference evidence="1 2" key="1">
    <citation type="submission" date="2015-04" db="EMBL/GenBank/DDBJ databases">
        <authorList>
            <person name="Syromyatnikov M.Y."/>
            <person name="Popov V.N."/>
        </authorList>
    </citation>
    <scope>NUCLEOTIDE SEQUENCE [LARGE SCALE GENOMIC DNA]</scope>
    <source>
        <strain evidence="1">WF-38-12</strain>
    </source>
</reference>
<dbReference type="EMBL" id="CVMT01000011">
    <property type="protein sequence ID" value="CRG92010.1"/>
    <property type="molecule type" value="Genomic_DNA"/>
</dbReference>
<proteinExistence type="predicted"/>
<evidence type="ECO:0000313" key="2">
    <source>
        <dbReference type="Proteomes" id="UP000054383"/>
    </source>
</evidence>
<protein>
    <submittedName>
        <fullName evidence="1">Uncharacterized protein</fullName>
    </submittedName>
</protein>